<feature type="transmembrane region" description="Helical" evidence="1">
    <location>
        <begin position="6"/>
        <end position="25"/>
    </location>
</feature>
<accession>A0A8H9ZZB4</accession>
<gene>
    <name evidence="2" type="ORF">H8L09_27465</name>
</gene>
<dbReference type="NCBIfam" id="NF033853">
    <property type="entry name" value="KPN_two_small"/>
    <property type="match status" value="1"/>
</dbReference>
<evidence type="ECO:0000313" key="2">
    <source>
        <dbReference type="EMBL" id="MBC5049068.1"/>
    </source>
</evidence>
<proteinExistence type="predicted"/>
<dbReference type="InterPro" id="IPR049833">
    <property type="entry name" value="KPN01023-like"/>
</dbReference>
<protein>
    <submittedName>
        <fullName evidence="2">Small membrane protein</fullName>
    </submittedName>
</protein>
<evidence type="ECO:0000256" key="1">
    <source>
        <dbReference type="SAM" id="Phobius"/>
    </source>
</evidence>
<comment type="caution">
    <text evidence="2">The sequence shown here is derived from an EMBL/GenBank/DDBJ whole genome shotgun (WGS) entry which is preliminary data.</text>
</comment>
<keyword evidence="1" id="KW-0812">Transmembrane</keyword>
<dbReference type="Proteomes" id="UP000646540">
    <property type="component" value="Unassembled WGS sequence"/>
</dbReference>
<dbReference type="EMBL" id="JACNQW010000048">
    <property type="protein sequence ID" value="MBC5049068.1"/>
    <property type="molecule type" value="Genomic_DNA"/>
</dbReference>
<organism evidence="2 3">
    <name type="scientific">Klebsiella quasipneumoniae</name>
    <dbReference type="NCBI Taxonomy" id="1463165"/>
    <lineage>
        <taxon>Bacteria</taxon>
        <taxon>Pseudomonadati</taxon>
        <taxon>Pseudomonadota</taxon>
        <taxon>Gammaproteobacteria</taxon>
        <taxon>Enterobacterales</taxon>
        <taxon>Enterobacteriaceae</taxon>
        <taxon>Klebsiella/Raoultella group</taxon>
        <taxon>Klebsiella</taxon>
        <taxon>Klebsiella pneumoniae complex</taxon>
    </lineage>
</organism>
<dbReference type="RefSeq" id="WP_139156025.1">
    <property type="nucleotide sequence ID" value="NZ_BPUZ01000091.1"/>
</dbReference>
<keyword evidence="1" id="KW-1133">Transmembrane helix</keyword>
<name>A0A8H9ZZB4_9ENTR</name>
<evidence type="ECO:0000313" key="3">
    <source>
        <dbReference type="Proteomes" id="UP000646540"/>
    </source>
</evidence>
<dbReference type="AlphaFoldDB" id="A0A8H9ZZB4"/>
<reference evidence="2" key="1">
    <citation type="submission" date="2020-08" db="EMBL/GenBank/DDBJ databases">
        <title>Genomic evolution and epidemiology of Klebsiella pneumoniae from a major hospital in Beijing, China, over a fifteen-year period: dissemination of known and novel high-risk clones.</title>
        <authorList>
            <person name="Palmieri M."/>
        </authorList>
    </citation>
    <scope>NUCLEOTIDE SEQUENCE</scope>
    <source>
        <strain evidence="2">K7050</strain>
    </source>
</reference>
<sequence length="40" mass="4782">MIDLFFLGLTVILFFVSIVSLFSYIRERRIVKRAFTRKKG</sequence>
<keyword evidence="1" id="KW-0472">Membrane</keyword>